<dbReference type="EMBL" id="KB446564">
    <property type="protein sequence ID" value="EME78166.1"/>
    <property type="molecule type" value="Genomic_DNA"/>
</dbReference>
<dbReference type="OrthoDB" id="62952at2759"/>
<dbReference type="VEuPathDB" id="FungiDB:MYCFIDRAFT_179602"/>
<evidence type="ECO:0000313" key="3">
    <source>
        <dbReference type="Proteomes" id="UP000016932"/>
    </source>
</evidence>
<feature type="compositionally biased region" description="Polar residues" evidence="1">
    <location>
        <begin position="351"/>
        <end position="361"/>
    </location>
</feature>
<dbReference type="HOGENOM" id="CLU_383153_0_0_1"/>
<sequence length="722" mass="81789">MLKLPAPVLGGSFGPEVLLDDHFKDRKFFRQGRGKPSKAKTCETKSTAGHIPPNVPRRRPPPLAPPPLRKPQKGKHKCKPLFQNSAMVTRSDDKSKVLLTADSRPSDDERGIFASVPIEKSGRFVSQVGDLRYLCTTVRGLSGEVVFCMQHIDSVSNCIGAQMPSLTIKHLCIFTLVPPFYSNSRLAILQMSFCRTRMNFARWLEQRCLCLQAPSPTSRKKHAFKRDGLYLLTHVLWVGLSFMCHFDRSPCASSRALSCRNLPSNIFLKTLAITTPSTSGKCYEEASHLLIVDSYNYIITYNHSNCGCDYYTCDYVIVINQQSTAMTTSQQSVEDVSGMASTTEAADESRATPSNSNITIPPSAPNAQATGLFDLSAELRNQIYEYVLVDSWLHRPMVIASSLSNTFPSRSRRRQIHHEATAMFYGRNAFIVAWQHPCSPFNESTIRHVRILRLLSSTLDFQFSQQRKDSFRKGLAQLASWAGSLKFETLEFEFSDGFDRLLSRHCKYEVVAKEFLGFVSAMMETRGMEAMQAVQKVELIPGHFGKELVETGQEGVDIIDDAVRHNPKLRGRLLELLSKKPDLEEFYRHKTAPPTGRHLRSHFFSRHRLPGLIARHLRPGLLCGRAHLFKKHGYPPKFAFIMTISELFPIAHLGRILPYRKGNGNGILAGLRVHRLTSRRIWTVFFWPKTSTLLYHSFLAFVFLADEQQMAWKDRGEWEGVI</sequence>
<feature type="region of interest" description="Disordered" evidence="1">
    <location>
        <begin position="31"/>
        <end position="76"/>
    </location>
</feature>
<evidence type="ECO:0000256" key="1">
    <source>
        <dbReference type="SAM" id="MobiDB-lite"/>
    </source>
</evidence>
<keyword evidence="3" id="KW-1185">Reference proteome</keyword>
<dbReference type="KEGG" id="pfj:MYCFIDRAFT_179602"/>
<evidence type="ECO:0000313" key="2">
    <source>
        <dbReference type="EMBL" id="EME78166.1"/>
    </source>
</evidence>
<dbReference type="RefSeq" id="XP_007931850.1">
    <property type="nucleotide sequence ID" value="XM_007933659.1"/>
</dbReference>
<name>M3A1A5_PSEFD</name>
<dbReference type="AlphaFoldDB" id="M3A1A5"/>
<accession>M3A1A5</accession>
<proteinExistence type="predicted"/>
<gene>
    <name evidence="2" type="ORF">MYCFIDRAFT_179602</name>
</gene>
<organism evidence="2 3">
    <name type="scientific">Pseudocercospora fijiensis (strain CIRAD86)</name>
    <name type="common">Black leaf streak disease fungus</name>
    <name type="synonym">Mycosphaerella fijiensis</name>
    <dbReference type="NCBI Taxonomy" id="383855"/>
    <lineage>
        <taxon>Eukaryota</taxon>
        <taxon>Fungi</taxon>
        <taxon>Dikarya</taxon>
        <taxon>Ascomycota</taxon>
        <taxon>Pezizomycotina</taxon>
        <taxon>Dothideomycetes</taxon>
        <taxon>Dothideomycetidae</taxon>
        <taxon>Mycosphaerellales</taxon>
        <taxon>Mycosphaerellaceae</taxon>
        <taxon>Pseudocercospora</taxon>
    </lineage>
</organism>
<feature type="region of interest" description="Disordered" evidence="1">
    <location>
        <begin position="335"/>
        <end position="361"/>
    </location>
</feature>
<dbReference type="GeneID" id="19334161"/>
<dbReference type="Proteomes" id="UP000016932">
    <property type="component" value="Unassembled WGS sequence"/>
</dbReference>
<protein>
    <submittedName>
        <fullName evidence="2">Uncharacterized protein</fullName>
    </submittedName>
</protein>
<reference evidence="2 3" key="1">
    <citation type="journal article" date="2012" name="PLoS Pathog.">
        <title>Diverse lifestyles and strategies of plant pathogenesis encoded in the genomes of eighteen Dothideomycetes fungi.</title>
        <authorList>
            <person name="Ohm R.A."/>
            <person name="Feau N."/>
            <person name="Henrissat B."/>
            <person name="Schoch C.L."/>
            <person name="Horwitz B.A."/>
            <person name="Barry K.W."/>
            <person name="Condon B.J."/>
            <person name="Copeland A.C."/>
            <person name="Dhillon B."/>
            <person name="Glaser F."/>
            <person name="Hesse C.N."/>
            <person name="Kosti I."/>
            <person name="LaButti K."/>
            <person name="Lindquist E.A."/>
            <person name="Lucas S."/>
            <person name="Salamov A.A."/>
            <person name="Bradshaw R.E."/>
            <person name="Ciuffetti L."/>
            <person name="Hamelin R.C."/>
            <person name="Kema G.H.J."/>
            <person name="Lawrence C."/>
            <person name="Scott J.A."/>
            <person name="Spatafora J.W."/>
            <person name="Turgeon B.G."/>
            <person name="de Wit P.J.G.M."/>
            <person name="Zhong S."/>
            <person name="Goodwin S.B."/>
            <person name="Grigoriev I.V."/>
        </authorList>
    </citation>
    <scope>NUCLEOTIDE SEQUENCE [LARGE SCALE GENOMIC DNA]</scope>
    <source>
        <strain evidence="2 3">CIRAD86</strain>
    </source>
</reference>